<comment type="caution">
    <text evidence="1">The sequence shown here is derived from an EMBL/GenBank/DDBJ whole genome shotgun (WGS) entry which is preliminary data.</text>
</comment>
<dbReference type="EMBL" id="JAGKHQ010000009">
    <property type="protein sequence ID" value="KAG7509456.1"/>
    <property type="molecule type" value="Genomic_DNA"/>
</dbReference>
<feature type="non-terminal residue" evidence="1">
    <location>
        <position position="53"/>
    </location>
</feature>
<reference evidence="1 2" key="1">
    <citation type="journal article" date="2021" name="Sci. Rep.">
        <title>Chromosome anchoring in Senegalese sole (Solea senegalensis) reveals sex-associated markers and genome rearrangements in flatfish.</title>
        <authorList>
            <person name="Guerrero-Cozar I."/>
            <person name="Gomez-Garrido J."/>
            <person name="Berbel C."/>
            <person name="Martinez-Blanch J.F."/>
            <person name="Alioto T."/>
            <person name="Claros M.G."/>
            <person name="Gagnaire P.A."/>
            <person name="Manchado M."/>
        </authorList>
    </citation>
    <scope>NUCLEOTIDE SEQUENCE [LARGE SCALE GENOMIC DNA]</scope>
    <source>
        <strain evidence="1">Sse05_10M</strain>
    </source>
</reference>
<keyword evidence="2" id="KW-1185">Reference proteome</keyword>
<accession>A0AAV6RVP6</accession>
<sequence>SDILKGCQNYPVKTLTGKYERFQAVLVSNLRAWWSNVTAVLAIPTGVTPVGWR</sequence>
<evidence type="ECO:0000313" key="2">
    <source>
        <dbReference type="Proteomes" id="UP000693946"/>
    </source>
</evidence>
<proteinExistence type="predicted"/>
<name>A0AAV6RVP6_SOLSE</name>
<protein>
    <submittedName>
        <fullName evidence="1">Uncharacterized protein</fullName>
    </submittedName>
</protein>
<feature type="non-terminal residue" evidence="1">
    <location>
        <position position="1"/>
    </location>
</feature>
<organism evidence="1 2">
    <name type="scientific">Solea senegalensis</name>
    <name type="common">Senegalese sole</name>
    <dbReference type="NCBI Taxonomy" id="28829"/>
    <lineage>
        <taxon>Eukaryota</taxon>
        <taxon>Metazoa</taxon>
        <taxon>Chordata</taxon>
        <taxon>Craniata</taxon>
        <taxon>Vertebrata</taxon>
        <taxon>Euteleostomi</taxon>
        <taxon>Actinopterygii</taxon>
        <taxon>Neopterygii</taxon>
        <taxon>Teleostei</taxon>
        <taxon>Neoteleostei</taxon>
        <taxon>Acanthomorphata</taxon>
        <taxon>Carangaria</taxon>
        <taxon>Pleuronectiformes</taxon>
        <taxon>Pleuronectoidei</taxon>
        <taxon>Soleidae</taxon>
        <taxon>Solea</taxon>
    </lineage>
</organism>
<gene>
    <name evidence="1" type="ORF">JOB18_044670</name>
</gene>
<evidence type="ECO:0000313" key="1">
    <source>
        <dbReference type="EMBL" id="KAG7509456.1"/>
    </source>
</evidence>
<dbReference type="AlphaFoldDB" id="A0AAV6RVP6"/>
<dbReference type="Proteomes" id="UP000693946">
    <property type="component" value="Linkage Group LG17"/>
</dbReference>